<evidence type="ECO:0000313" key="2">
    <source>
        <dbReference type="EMBL" id="OFJ50067.1"/>
    </source>
</evidence>
<dbReference type="Proteomes" id="UP000092634">
    <property type="component" value="Unassembled WGS sequence"/>
</dbReference>
<dbReference type="InterPro" id="IPR045653">
    <property type="entry name" value="DUF6396"/>
</dbReference>
<protein>
    <recommendedName>
        <fullName evidence="1">DUF6396 domain-containing protein</fullName>
    </recommendedName>
</protein>
<comment type="caution">
    <text evidence="2">The sequence shown here is derived from an EMBL/GenBank/DDBJ whole genome shotgun (WGS) entry which is preliminary data.</text>
</comment>
<organism evidence="2 3">
    <name type="scientific">Janthinobacterium lividum</name>
    <dbReference type="NCBI Taxonomy" id="29581"/>
    <lineage>
        <taxon>Bacteria</taxon>
        <taxon>Pseudomonadati</taxon>
        <taxon>Pseudomonadota</taxon>
        <taxon>Betaproteobacteria</taxon>
        <taxon>Burkholderiales</taxon>
        <taxon>Oxalobacteraceae</taxon>
        <taxon>Janthinobacterium</taxon>
    </lineage>
</organism>
<gene>
    <name evidence="2" type="ORF">BA896_004195</name>
</gene>
<evidence type="ECO:0000313" key="3">
    <source>
        <dbReference type="Proteomes" id="UP000092634"/>
    </source>
</evidence>
<proteinExistence type="predicted"/>
<dbReference type="PANTHER" id="PTHR11102">
    <property type="entry name" value="SEL-1-LIKE PROTEIN"/>
    <property type="match status" value="1"/>
</dbReference>
<dbReference type="Gene3D" id="1.25.40.10">
    <property type="entry name" value="Tetratricopeptide repeat domain"/>
    <property type="match status" value="1"/>
</dbReference>
<dbReference type="SUPFAM" id="SSF81901">
    <property type="entry name" value="HCP-like"/>
    <property type="match status" value="1"/>
</dbReference>
<dbReference type="InterPro" id="IPR011990">
    <property type="entry name" value="TPR-like_helical_dom_sf"/>
</dbReference>
<dbReference type="AlphaFoldDB" id="A0A1E8PVC5"/>
<reference evidence="2 3" key="1">
    <citation type="submission" date="2016-10" db="EMBL/GenBank/DDBJ databases">
        <title>Updated version of Genome Assembly of Janthinobacterium lividum ERGS5:01.</title>
        <authorList>
            <person name="Kumar R."/>
            <person name="Acharya V."/>
            <person name="Singh D."/>
        </authorList>
    </citation>
    <scope>NUCLEOTIDE SEQUENCE [LARGE SCALE GENOMIC DNA]</scope>
    <source>
        <strain evidence="2 3">ERGS5:01</strain>
    </source>
</reference>
<dbReference type="PANTHER" id="PTHR11102:SF160">
    <property type="entry name" value="ERAD-ASSOCIATED E3 UBIQUITIN-PROTEIN LIGASE COMPONENT HRD3"/>
    <property type="match status" value="1"/>
</dbReference>
<name>A0A1E8PVC5_9BURK</name>
<feature type="domain" description="DUF6396" evidence="1">
    <location>
        <begin position="259"/>
        <end position="314"/>
    </location>
</feature>
<dbReference type="Pfam" id="PF19933">
    <property type="entry name" value="DUF6396"/>
    <property type="match status" value="1"/>
</dbReference>
<accession>A0A1E8PVC5</accession>
<dbReference type="InterPro" id="IPR050767">
    <property type="entry name" value="Sel1_AlgK"/>
</dbReference>
<sequence>MLVLLAVGAFFLNSYVKERALHALPYGFKKFSLDDPLPACARWKDHMPASRDPAAYRLYIEARKVWRSKIGWQFTREEATRILTDVKKAADLGDWGARALMAHFYLRGFGVLESNHVLDADPDKSVEIVRIAAKAMQPWGLYDLGVAYEHGYGGAHYDVDLAWAYYLRAAQLGSPEAQMALAQAYSESGRRRDEATMLQCAYQQGHGPAAYSLALDAGVNKRYEESIRIYQEGVKFGSMECTRDLEVMFRNGYWGKDSDEEKDLLRTLGIGVDPERKRRYSAIYDALEINPDLKLSRLDQVLPLPPAQLPPWSGVEDAVTPESYDKPTY</sequence>
<evidence type="ECO:0000259" key="1">
    <source>
        <dbReference type="Pfam" id="PF19933"/>
    </source>
</evidence>
<dbReference type="EMBL" id="MAQB02000001">
    <property type="protein sequence ID" value="OFJ50067.1"/>
    <property type="molecule type" value="Genomic_DNA"/>
</dbReference>